<dbReference type="RefSeq" id="WP_123164989.1">
    <property type="nucleotide sequence ID" value="NZ_RIAX01000004.1"/>
</dbReference>
<gene>
    <name evidence="1" type="ORF">EEX84_07450</name>
</gene>
<organism evidence="1 2">
    <name type="scientific">Planococcus salinus</name>
    <dbReference type="NCBI Taxonomy" id="1848460"/>
    <lineage>
        <taxon>Bacteria</taxon>
        <taxon>Bacillati</taxon>
        <taxon>Bacillota</taxon>
        <taxon>Bacilli</taxon>
        <taxon>Bacillales</taxon>
        <taxon>Caryophanaceae</taxon>
        <taxon>Planococcus</taxon>
    </lineage>
</organism>
<dbReference type="OrthoDB" id="2889790at2"/>
<comment type="caution">
    <text evidence="1">The sequence shown here is derived from an EMBL/GenBank/DDBJ whole genome shotgun (WGS) entry which is preliminary data.</text>
</comment>
<reference evidence="1 2" key="1">
    <citation type="journal article" date="2018" name="Int. J. Syst. Evol. Microbiol.">
        <title>Planococcus salinus sp. nov., a moderately halophilic bacterium isolated from a saline-alkali soil.</title>
        <authorList>
            <person name="Gan L."/>
        </authorList>
    </citation>
    <scope>NUCLEOTIDE SEQUENCE [LARGE SCALE GENOMIC DNA]</scope>
    <source>
        <strain evidence="1 2">LCB217</strain>
    </source>
</reference>
<sequence length="90" mass="10668">MQTEKNIINLTDHSFQKICHSEYGINRGVYNVIDEWFYDQGIHNIMSRRREILSFIEYCARTLGNRKVKYGHGGLTRKLCEYLEEAKQPV</sequence>
<name>A0A3M8P9D4_9BACL</name>
<evidence type="ECO:0000313" key="2">
    <source>
        <dbReference type="Proteomes" id="UP000275473"/>
    </source>
</evidence>
<protein>
    <submittedName>
        <fullName evidence="1">Uncharacterized protein</fullName>
    </submittedName>
</protein>
<dbReference type="EMBL" id="RIAX01000004">
    <property type="protein sequence ID" value="RNF39794.1"/>
    <property type="molecule type" value="Genomic_DNA"/>
</dbReference>
<accession>A0A3M8P9D4</accession>
<proteinExistence type="predicted"/>
<keyword evidence="2" id="KW-1185">Reference proteome</keyword>
<evidence type="ECO:0000313" key="1">
    <source>
        <dbReference type="EMBL" id="RNF39794.1"/>
    </source>
</evidence>
<dbReference type="Proteomes" id="UP000275473">
    <property type="component" value="Unassembled WGS sequence"/>
</dbReference>
<dbReference type="AlphaFoldDB" id="A0A3M8P9D4"/>